<dbReference type="SUPFAM" id="SSF54060">
    <property type="entry name" value="His-Me finger endonucleases"/>
    <property type="match status" value="1"/>
</dbReference>
<evidence type="ECO:0000313" key="7">
    <source>
        <dbReference type="Proteomes" id="UP001310022"/>
    </source>
</evidence>
<gene>
    <name evidence="6" type="ORF">PEDI_12870</name>
</gene>
<keyword evidence="3" id="KW-0378">Hydrolase</keyword>
<dbReference type="InterPro" id="IPR043744">
    <property type="entry name" value="DUF5689"/>
</dbReference>
<sequence>MKINFYSTILWVLCAICFSTSCVDSTFENPSKEVGNPIPPNTATISIAGLIAEYAPSSNNMINEIDSGTVIVGQVISSDQAGNIYKEVYLQDETAGILMRLDASALYNEYPIGMEIAVDCSQLVMGAYETNPQLGIPSIYNNQPSAGRIPAPLANEYITKGATKELEVTTVSLAQIFGNIDAYAGKWVKIENMSVAEADRGKTFANAEEQISQNRKFNDGTGVADIEMRTSGYADFAGQKLPAGTGTVYGILSKFRGGPQLYINSPSDLVGFDGDNGSGGEGEIYFQENFDNWQDGQVAAEGWSNITAAGTVSWVKESSAGHYVAFSPFRSGDASSEGWLVLPEVEGANMFLEFRMAVGFMVDGHTEVMKVMVSEDFAGDVNTAQWVDFTDQVTFPEDIGKSDGKFWQWEGSSIDLSQFSGGVHIAFVYYGSDANSTKLELDNIVVRAGASEGDGGNTPTPGPDNYYRDAADKSGYELKTTLYHIINYQTEQLTYGELWTAYESTDLRDGNIVWDMYSHNPSGAQPYEYTFQTDQCGNTPGHEGGCYNREHSFPKSWFGGTVYPMYTDLVSVVPVDSHVNTIRSNYPYGEVANPNYTSDNGGKRGANTTSGYSGTVFEPIDEYKGDFARIYFYMATRYEDEIASWENNSTQSDAVLDGSSDKVFEDWQLELLLKWHENDPVSQKEIDRNEAVYTIQKNRNPYVDHPEYVQSIWGVSTAQ</sequence>
<dbReference type="GO" id="GO:0016787">
    <property type="term" value="F:hydrolase activity"/>
    <property type="evidence" value="ECO:0007669"/>
    <property type="project" value="UniProtKB-KW"/>
</dbReference>
<dbReference type="Proteomes" id="UP001310022">
    <property type="component" value="Unassembled WGS sequence"/>
</dbReference>
<evidence type="ECO:0000256" key="1">
    <source>
        <dbReference type="ARBA" id="ARBA00006429"/>
    </source>
</evidence>
<comment type="similarity">
    <text evidence="1">Belongs to the EndA/NucM nuclease family.</text>
</comment>
<dbReference type="EMBL" id="BQKE01000001">
    <property type="protein sequence ID" value="GJM60735.1"/>
    <property type="molecule type" value="Genomic_DNA"/>
</dbReference>
<evidence type="ECO:0000256" key="2">
    <source>
        <dbReference type="ARBA" id="ARBA00022722"/>
    </source>
</evidence>
<feature type="signal peptide" evidence="4">
    <location>
        <begin position="1"/>
        <end position="22"/>
    </location>
</feature>
<dbReference type="Pfam" id="PF18942">
    <property type="entry name" value="DUF5689"/>
    <property type="match status" value="1"/>
</dbReference>
<dbReference type="NCBIfam" id="NF038128">
    <property type="entry name" value="choice_anch_J"/>
    <property type="match status" value="1"/>
</dbReference>
<keyword evidence="4" id="KW-0732">Signal</keyword>
<dbReference type="InterPro" id="IPR007346">
    <property type="entry name" value="Endonuclease-I"/>
</dbReference>
<dbReference type="AlphaFoldDB" id="A0AAN4VXR6"/>
<dbReference type="RefSeq" id="WP_338236432.1">
    <property type="nucleotide sequence ID" value="NZ_BQKE01000001.1"/>
</dbReference>
<protein>
    <recommendedName>
        <fullName evidence="5">DUF5689 domain-containing protein</fullName>
    </recommendedName>
</protein>
<evidence type="ECO:0000256" key="4">
    <source>
        <dbReference type="SAM" id="SignalP"/>
    </source>
</evidence>
<evidence type="ECO:0000256" key="3">
    <source>
        <dbReference type="ARBA" id="ARBA00022801"/>
    </source>
</evidence>
<feature type="domain" description="DUF5689" evidence="5">
    <location>
        <begin position="42"/>
        <end position="268"/>
    </location>
</feature>
<dbReference type="PANTHER" id="PTHR33607">
    <property type="entry name" value="ENDONUCLEASE-1"/>
    <property type="match status" value="1"/>
</dbReference>
<dbReference type="Pfam" id="PF04231">
    <property type="entry name" value="Endonuclease_1"/>
    <property type="match status" value="1"/>
</dbReference>
<dbReference type="GO" id="GO:0004518">
    <property type="term" value="F:nuclease activity"/>
    <property type="evidence" value="ECO:0007669"/>
    <property type="project" value="UniProtKB-KW"/>
</dbReference>
<dbReference type="PROSITE" id="PS51257">
    <property type="entry name" value="PROKAR_LIPOPROTEIN"/>
    <property type="match status" value="1"/>
</dbReference>
<organism evidence="6 7">
    <name type="scientific">Persicobacter diffluens</name>
    <dbReference type="NCBI Taxonomy" id="981"/>
    <lineage>
        <taxon>Bacteria</taxon>
        <taxon>Pseudomonadati</taxon>
        <taxon>Bacteroidota</taxon>
        <taxon>Cytophagia</taxon>
        <taxon>Cytophagales</taxon>
        <taxon>Persicobacteraceae</taxon>
        <taxon>Persicobacter</taxon>
    </lineage>
</organism>
<keyword evidence="7" id="KW-1185">Reference proteome</keyword>
<name>A0AAN4VXR6_9BACT</name>
<dbReference type="InterPro" id="IPR044925">
    <property type="entry name" value="His-Me_finger_sf"/>
</dbReference>
<keyword evidence="2" id="KW-0540">Nuclease</keyword>
<evidence type="ECO:0000313" key="6">
    <source>
        <dbReference type="EMBL" id="GJM60735.1"/>
    </source>
</evidence>
<evidence type="ECO:0000259" key="5">
    <source>
        <dbReference type="Pfam" id="PF18942"/>
    </source>
</evidence>
<comment type="caution">
    <text evidence="6">The sequence shown here is derived from an EMBL/GenBank/DDBJ whole genome shotgun (WGS) entry which is preliminary data.</text>
</comment>
<proteinExistence type="inferred from homology"/>
<dbReference type="Gene3D" id="2.60.120.200">
    <property type="match status" value="1"/>
</dbReference>
<feature type="chain" id="PRO_5043028558" description="DUF5689 domain-containing protein" evidence="4">
    <location>
        <begin position="23"/>
        <end position="719"/>
    </location>
</feature>
<accession>A0AAN4VXR6</accession>
<reference evidence="6 7" key="1">
    <citation type="submission" date="2021-12" db="EMBL/GenBank/DDBJ databases">
        <title>Genome sequencing of bacteria with rrn-lacking chromosome and rrn-plasmid.</title>
        <authorList>
            <person name="Anda M."/>
            <person name="Iwasaki W."/>
        </authorList>
    </citation>
    <scope>NUCLEOTIDE SEQUENCE [LARGE SCALE GENOMIC DNA]</scope>
    <source>
        <strain evidence="6 7">NBRC 15940</strain>
    </source>
</reference>
<dbReference type="PANTHER" id="PTHR33607:SF2">
    <property type="entry name" value="ENDONUCLEASE-1"/>
    <property type="match status" value="1"/>
</dbReference>